<gene>
    <name evidence="2" type="ORF">E4167_33475</name>
</gene>
<dbReference type="Proteomes" id="UP000298274">
    <property type="component" value="Chromosome"/>
</dbReference>
<evidence type="ECO:0000313" key="3">
    <source>
        <dbReference type="Proteomes" id="UP000298274"/>
    </source>
</evidence>
<evidence type="ECO:0000256" key="1">
    <source>
        <dbReference type="SAM" id="MobiDB-lite"/>
    </source>
</evidence>
<dbReference type="RefSeq" id="WP_141123680.1">
    <property type="nucleotide sequence ID" value="NZ_CP039631.3"/>
</dbReference>
<organism evidence="2 3">
    <name type="scientific">Pseudomonas veronii</name>
    <dbReference type="NCBI Taxonomy" id="76761"/>
    <lineage>
        <taxon>Bacteria</taxon>
        <taxon>Pseudomonadati</taxon>
        <taxon>Pseudomonadota</taxon>
        <taxon>Gammaproteobacteria</taxon>
        <taxon>Pseudomonadales</taxon>
        <taxon>Pseudomonadaceae</taxon>
        <taxon>Pseudomonas</taxon>
    </lineage>
</organism>
<evidence type="ECO:0000313" key="2">
    <source>
        <dbReference type="EMBL" id="QCG68644.1"/>
    </source>
</evidence>
<feature type="compositionally biased region" description="Basic and acidic residues" evidence="1">
    <location>
        <begin position="13"/>
        <end position="29"/>
    </location>
</feature>
<sequence length="64" mass="7113">MPNALTPPAAPEAVKEDPEAPLEERAKATWDGDKELRAEFGTFEAYHGYRKATERGLVKVLKSK</sequence>
<dbReference type="AlphaFoldDB" id="A0A4P7YB97"/>
<feature type="region of interest" description="Disordered" evidence="1">
    <location>
        <begin position="1"/>
        <end position="29"/>
    </location>
</feature>
<reference evidence="3" key="1">
    <citation type="submission" date="2019-04" db="EMBL/GenBank/DDBJ databases">
        <title>Complete genome sequence of Pseudomonas veronii strain PVy, a versatile degrader capable of using multiple contaminants as sole carbon sources.</title>
        <authorList>
            <person name="Lopez-Echartea E."/>
            <person name="Ridl J."/>
            <person name="Pajer P."/>
            <person name="Strejcek M."/>
            <person name="Suman J."/>
            <person name="Uhlik O."/>
        </authorList>
    </citation>
    <scope>NUCLEOTIDE SEQUENCE [LARGE SCALE GENOMIC DNA]</scope>
    <source>
        <strain evidence="3">Pvy</strain>
    </source>
</reference>
<protein>
    <submittedName>
        <fullName evidence="2">Uncharacterized protein</fullName>
    </submittedName>
</protein>
<name>A0A4P7YB97_PSEVE</name>
<accession>A0A4P7YB97</accession>
<dbReference type="EMBL" id="CP039631">
    <property type="protein sequence ID" value="QCG68644.1"/>
    <property type="molecule type" value="Genomic_DNA"/>
</dbReference>
<proteinExistence type="predicted"/>